<accession>A0ABX2AB90</accession>
<reference evidence="8 9" key="1">
    <citation type="journal article" date="2020" name="Microorganisms">
        <title>Description of Komagataeibacter melaceti sp. nov. and Komagataeibacter melomenusus sp. nov. Isolated from Apple Cider Vinegar.</title>
        <authorList>
            <person name="Maric L."/>
            <person name="Cleenwerck I."/>
            <person name="Accetto T."/>
            <person name="Vandamme P."/>
            <person name="Trcek J."/>
        </authorList>
    </citation>
    <scope>NUCLEOTIDE SEQUENCE [LARGE SCALE GENOMIC DNA]</scope>
    <source>
        <strain evidence="8 9">AV436</strain>
    </source>
</reference>
<evidence type="ECO:0000256" key="3">
    <source>
        <dbReference type="ARBA" id="ARBA00012535"/>
    </source>
</evidence>
<feature type="domain" description="Amine oxidase" evidence="7">
    <location>
        <begin position="63"/>
        <end position="522"/>
    </location>
</feature>
<dbReference type="InterPro" id="IPR002937">
    <property type="entry name" value="Amino_oxidase"/>
</dbReference>
<evidence type="ECO:0000256" key="5">
    <source>
        <dbReference type="ARBA" id="ARBA00023070"/>
    </source>
</evidence>
<dbReference type="Pfam" id="PF01593">
    <property type="entry name" value="Amino_oxidase"/>
    <property type="match status" value="1"/>
</dbReference>
<dbReference type="Gene3D" id="1.20.1440.240">
    <property type="match status" value="1"/>
</dbReference>
<dbReference type="RefSeq" id="WP_172155567.1">
    <property type="nucleotide sequence ID" value="NZ_JABJWC010000006.1"/>
</dbReference>
<evidence type="ECO:0000256" key="6">
    <source>
        <dbReference type="ARBA" id="ARBA00047321"/>
    </source>
</evidence>
<dbReference type="InterPro" id="IPR050281">
    <property type="entry name" value="Flavin_monoamine_oxidase"/>
</dbReference>
<dbReference type="Gene3D" id="3.90.660.10">
    <property type="match status" value="1"/>
</dbReference>
<dbReference type="PANTHER" id="PTHR10742">
    <property type="entry name" value="FLAVIN MONOAMINE OXIDASE"/>
    <property type="match status" value="1"/>
</dbReference>
<dbReference type="SUPFAM" id="SSF51905">
    <property type="entry name" value="FAD/NAD(P)-binding domain"/>
    <property type="match status" value="1"/>
</dbReference>
<dbReference type="InterPro" id="IPR036188">
    <property type="entry name" value="FAD/NAD-bd_sf"/>
</dbReference>
<gene>
    <name evidence="8" type="ORF">HNW77_03870</name>
</gene>
<evidence type="ECO:0000259" key="7">
    <source>
        <dbReference type="Pfam" id="PF01593"/>
    </source>
</evidence>
<dbReference type="PROSITE" id="PS51318">
    <property type="entry name" value="TAT"/>
    <property type="match status" value="1"/>
</dbReference>
<evidence type="ECO:0000256" key="4">
    <source>
        <dbReference type="ARBA" id="ARBA00017871"/>
    </source>
</evidence>
<dbReference type="InterPro" id="IPR006311">
    <property type="entry name" value="TAT_signal"/>
</dbReference>
<evidence type="ECO:0000313" key="9">
    <source>
        <dbReference type="Proteomes" id="UP000623090"/>
    </source>
</evidence>
<evidence type="ECO:0000313" key="8">
    <source>
        <dbReference type="EMBL" id="NPC65554.1"/>
    </source>
</evidence>
<name>A0ABX2AB90_9PROT</name>
<sequence length="529" mass="58337">MPANASGPTRRDLLLRIGLTAGTAAMYQAMTALGHAEESQFRGTPELGRARRGDSVVVLGAGLAGLAAAYELDKAGYRVQLLEYQDRAGGRNWTLRGGDTYTELGGATQKVGFAAGNYFNPGPWRIPHHHRAILHYCKQFGVQLEPFIQFNNNAYVHSTNAFGGRPQRYRDGASDFIGNISELLGKSVNQNNLDQVLTKEDRERLLVALREWGMLDASYSYRKGLHVSTRRGYERPPGGGPDGAPIASDLLPFSDVLDPCVWNTMKFFMTYEMQPTMFQPVGGMDMIGKAFARHVGRLITFNRKVTAIAQDDSGVTVSHADRVSGAAGQTRADWCVCAMPLTVLAQIPVQVSPKMQAGIRAVPYSSHAKIGMEFRRRFWEEDEAIYGGISFTSQEIALISYPNDRMHSSGPAVLLGGFPLNLAGLDFAAMTPEQRLETALKQGEVIHPQYRREFMNGTSVAWSRVPWMLGCRARWSEADRKAYYQDLVALDGRIVLAGDHASYLGGWQEGALLSSMDAVKRLHKRAQEA</sequence>
<protein>
    <recommendedName>
        <fullName evidence="4">Tryptophan 2-monooxygenase</fullName>
        <ecNumber evidence="3">1.13.12.3</ecNumber>
    </recommendedName>
</protein>
<dbReference type="Gene3D" id="3.50.50.60">
    <property type="entry name" value="FAD/NAD(P)-binding domain"/>
    <property type="match status" value="1"/>
</dbReference>
<dbReference type="PANTHER" id="PTHR10742:SF410">
    <property type="entry name" value="LYSINE-SPECIFIC HISTONE DEMETHYLASE 2"/>
    <property type="match status" value="1"/>
</dbReference>
<comment type="similarity">
    <text evidence="2">Belongs to the tryptophan 2-monooxygenase family.</text>
</comment>
<dbReference type="InterPro" id="IPR010916">
    <property type="entry name" value="TonB_box_CS"/>
</dbReference>
<dbReference type="PROSITE" id="PS00430">
    <property type="entry name" value="TONB_DEPENDENT_REC_1"/>
    <property type="match status" value="1"/>
</dbReference>
<dbReference type="SUPFAM" id="SSF54373">
    <property type="entry name" value="FAD-linked reductases, C-terminal domain"/>
    <property type="match status" value="1"/>
</dbReference>
<dbReference type="EC" id="1.13.12.3" evidence="3"/>
<keyword evidence="9" id="KW-1185">Reference proteome</keyword>
<keyword evidence="5" id="KW-0073">Auxin biosynthesis</keyword>
<comment type="catalytic activity">
    <reaction evidence="6">
        <text>L-tryptophan + O2 = indole-3-acetamide + CO2 + H2O</text>
        <dbReference type="Rhea" id="RHEA:16165"/>
        <dbReference type="ChEBI" id="CHEBI:15377"/>
        <dbReference type="ChEBI" id="CHEBI:15379"/>
        <dbReference type="ChEBI" id="CHEBI:16031"/>
        <dbReference type="ChEBI" id="CHEBI:16526"/>
        <dbReference type="ChEBI" id="CHEBI:57912"/>
        <dbReference type="EC" id="1.13.12.3"/>
    </reaction>
</comment>
<dbReference type="Proteomes" id="UP000623090">
    <property type="component" value="Unassembled WGS sequence"/>
</dbReference>
<evidence type="ECO:0000256" key="1">
    <source>
        <dbReference type="ARBA" id="ARBA00004814"/>
    </source>
</evidence>
<organism evidence="8 9">
    <name type="scientific">Komagataeibacter melomenusus</name>
    <dbReference type="NCBI Taxonomy" id="2766578"/>
    <lineage>
        <taxon>Bacteria</taxon>
        <taxon>Pseudomonadati</taxon>
        <taxon>Pseudomonadota</taxon>
        <taxon>Alphaproteobacteria</taxon>
        <taxon>Acetobacterales</taxon>
        <taxon>Acetobacteraceae</taxon>
        <taxon>Komagataeibacter</taxon>
    </lineage>
</organism>
<evidence type="ECO:0000256" key="2">
    <source>
        <dbReference type="ARBA" id="ARBA00005833"/>
    </source>
</evidence>
<comment type="pathway">
    <text evidence="1">Plant hormone metabolism; auxin biosynthesis.</text>
</comment>
<dbReference type="EMBL" id="JABJWC010000006">
    <property type="protein sequence ID" value="NPC65554.1"/>
    <property type="molecule type" value="Genomic_DNA"/>
</dbReference>
<comment type="caution">
    <text evidence="8">The sequence shown here is derived from an EMBL/GenBank/DDBJ whole genome shotgun (WGS) entry which is preliminary data.</text>
</comment>
<proteinExistence type="inferred from homology"/>